<feature type="non-terminal residue" evidence="1">
    <location>
        <position position="192"/>
    </location>
</feature>
<name>A0A2V5I915_9EURO</name>
<dbReference type="GO" id="GO:0044550">
    <property type="term" value="P:secondary metabolite biosynthetic process"/>
    <property type="evidence" value="ECO:0007669"/>
    <property type="project" value="TreeGrafter"/>
</dbReference>
<dbReference type="GO" id="GO:0016874">
    <property type="term" value="F:ligase activity"/>
    <property type="evidence" value="ECO:0007669"/>
    <property type="project" value="UniProtKB-KW"/>
</dbReference>
<gene>
    <name evidence="1" type="ORF">BP00DRAFT_341318</name>
</gene>
<dbReference type="SUPFAM" id="SSF56801">
    <property type="entry name" value="Acetyl-CoA synthetase-like"/>
    <property type="match status" value="1"/>
</dbReference>
<organism evidence="1 2">
    <name type="scientific">Aspergillus indologenus CBS 114.80</name>
    <dbReference type="NCBI Taxonomy" id="1450541"/>
    <lineage>
        <taxon>Eukaryota</taxon>
        <taxon>Fungi</taxon>
        <taxon>Dikarya</taxon>
        <taxon>Ascomycota</taxon>
        <taxon>Pezizomycotina</taxon>
        <taxon>Eurotiomycetes</taxon>
        <taxon>Eurotiomycetidae</taxon>
        <taxon>Eurotiales</taxon>
        <taxon>Aspergillaceae</taxon>
        <taxon>Aspergillus</taxon>
        <taxon>Aspergillus subgen. Circumdati</taxon>
    </lineage>
</organism>
<reference evidence="1 2" key="1">
    <citation type="submission" date="2018-02" db="EMBL/GenBank/DDBJ databases">
        <title>The genomes of Aspergillus section Nigri reveals drivers in fungal speciation.</title>
        <authorList>
            <consortium name="DOE Joint Genome Institute"/>
            <person name="Vesth T.C."/>
            <person name="Nybo J."/>
            <person name="Theobald S."/>
            <person name="Brandl J."/>
            <person name="Frisvad J.C."/>
            <person name="Nielsen K.F."/>
            <person name="Lyhne E.K."/>
            <person name="Kogle M.E."/>
            <person name="Kuo A."/>
            <person name="Riley R."/>
            <person name="Clum A."/>
            <person name="Nolan M."/>
            <person name="Lipzen A."/>
            <person name="Salamov A."/>
            <person name="Henrissat B."/>
            <person name="Wiebenga A."/>
            <person name="De vries R.P."/>
            <person name="Grigoriev I.V."/>
            <person name="Mortensen U.H."/>
            <person name="Andersen M.R."/>
            <person name="Baker S.E."/>
        </authorList>
    </citation>
    <scope>NUCLEOTIDE SEQUENCE [LARGE SCALE GENOMIC DNA]</scope>
    <source>
        <strain evidence="1 2">CBS 114.80</strain>
    </source>
</reference>
<dbReference type="GO" id="GO:0005737">
    <property type="term" value="C:cytoplasm"/>
    <property type="evidence" value="ECO:0007669"/>
    <property type="project" value="TreeGrafter"/>
</dbReference>
<dbReference type="PANTHER" id="PTHR45527:SF15">
    <property type="entry name" value="NONRIBOSOMAL PEPTIDE SYNTHETASE EASA-RELATED"/>
    <property type="match status" value="1"/>
</dbReference>
<sequence length="192" mass="21066">MASNFWVVQATDYQALCPIGAPGELLIEGPLLARGYLNDKAKTAASFVVDPQFIAQLGLRMTGRRMYRTGDLVRQNPDGSLLYLGRCNSQQVKIRGQRVDVGDIEYNIAQHLPGLATVAVELVERGAQIYLVAAMDFGGNTSYGGDMLRSIAEGLRKKLLQSLPTYMVPTLYIPMETMPTNASGKLDRQALR</sequence>
<keyword evidence="2" id="KW-1185">Reference proteome</keyword>
<dbReference type="GO" id="GO:0043041">
    <property type="term" value="P:amino acid activation for nonribosomal peptide biosynthetic process"/>
    <property type="evidence" value="ECO:0007669"/>
    <property type="project" value="TreeGrafter"/>
</dbReference>
<dbReference type="Gene3D" id="2.30.38.10">
    <property type="entry name" value="Luciferase, Domain 3"/>
    <property type="match status" value="1"/>
</dbReference>
<proteinExistence type="predicted"/>
<dbReference type="GO" id="GO:0031177">
    <property type="term" value="F:phosphopantetheine binding"/>
    <property type="evidence" value="ECO:0007669"/>
    <property type="project" value="TreeGrafter"/>
</dbReference>
<evidence type="ECO:0000313" key="1">
    <source>
        <dbReference type="EMBL" id="PYI32541.1"/>
    </source>
</evidence>
<evidence type="ECO:0000313" key="2">
    <source>
        <dbReference type="Proteomes" id="UP000248817"/>
    </source>
</evidence>
<dbReference type="Gene3D" id="3.30.300.30">
    <property type="match status" value="1"/>
</dbReference>
<accession>A0A2V5I915</accession>
<dbReference type="PANTHER" id="PTHR45527">
    <property type="entry name" value="NONRIBOSOMAL PEPTIDE SYNTHETASE"/>
    <property type="match status" value="1"/>
</dbReference>
<dbReference type="InterPro" id="IPR045851">
    <property type="entry name" value="AMP-bd_C_sf"/>
</dbReference>
<dbReference type="AlphaFoldDB" id="A0A2V5I915"/>
<dbReference type="Proteomes" id="UP000248817">
    <property type="component" value="Unassembled WGS sequence"/>
</dbReference>
<protein>
    <submittedName>
        <fullName evidence="1">Acetyl-CoA synthetase-like protein</fullName>
    </submittedName>
</protein>
<dbReference type="EMBL" id="KZ825492">
    <property type="protein sequence ID" value="PYI32541.1"/>
    <property type="molecule type" value="Genomic_DNA"/>
</dbReference>